<dbReference type="VEuPathDB" id="TriTrypDB:TcIL3000_10_10180"/>
<organism evidence="11">
    <name type="scientific">Trypanosoma congolense (strain IL3000)</name>
    <dbReference type="NCBI Taxonomy" id="1068625"/>
    <lineage>
        <taxon>Eukaryota</taxon>
        <taxon>Discoba</taxon>
        <taxon>Euglenozoa</taxon>
        <taxon>Kinetoplastea</taxon>
        <taxon>Metakinetoplastina</taxon>
        <taxon>Trypanosomatida</taxon>
        <taxon>Trypanosomatidae</taxon>
        <taxon>Trypanosoma</taxon>
        <taxon>Nannomonas</taxon>
    </lineage>
</organism>
<comment type="subcellular location">
    <subcellularLocation>
        <location evidence="1">Golgi apparatus membrane</location>
        <topology evidence="1">Single-pass type IV membrane protein</topology>
    </subcellularLocation>
</comment>
<keyword evidence="8" id="KW-0175">Coiled coil</keyword>
<dbReference type="GO" id="GO:0031201">
    <property type="term" value="C:SNARE complex"/>
    <property type="evidence" value="ECO:0007669"/>
    <property type="project" value="TreeGrafter"/>
</dbReference>
<evidence type="ECO:0000256" key="5">
    <source>
        <dbReference type="ARBA" id="ARBA00022927"/>
    </source>
</evidence>
<keyword evidence="6" id="KW-1133">Transmembrane helix</keyword>
<gene>
    <name evidence="11" type="ORF">TCIL3000_10_10180</name>
</gene>
<reference evidence="11" key="1">
    <citation type="journal article" date="2012" name="Proc. Natl. Acad. Sci. U.S.A.">
        <title>Antigenic diversity is generated by distinct evolutionary mechanisms in African trypanosome species.</title>
        <authorList>
            <person name="Jackson A.P."/>
            <person name="Berry A."/>
            <person name="Aslett M."/>
            <person name="Allison H.C."/>
            <person name="Burton P."/>
            <person name="Vavrova-Anderson J."/>
            <person name="Brown R."/>
            <person name="Browne H."/>
            <person name="Corton N."/>
            <person name="Hauser H."/>
            <person name="Gamble J."/>
            <person name="Gilderthorp R."/>
            <person name="Marcello L."/>
            <person name="McQuillan J."/>
            <person name="Otto T.D."/>
            <person name="Quail M.A."/>
            <person name="Sanders M.J."/>
            <person name="van Tonder A."/>
            <person name="Ginger M.L."/>
            <person name="Field M.C."/>
            <person name="Barry J.D."/>
            <person name="Hertz-Fowler C."/>
            <person name="Berriman M."/>
        </authorList>
    </citation>
    <scope>NUCLEOTIDE SEQUENCE</scope>
    <source>
        <strain evidence="11">IL3000</strain>
    </source>
</reference>
<proteinExistence type="inferred from homology"/>
<sequence>MLHFVITHGRCASFMDAAASPFTRDRSGEFFFIRSAVHGSGWAQRVPVASEMVTATPMGDGIDPPWCRAVESFNGLQRTVMERMKLLFDRQLQFLNPNILSDEEEASRRTSIDRDAHEVRKLLCELERLVAGCGKQRNFASEDEQCVSESVKKYLATRFVHLSKTFKEGQVLFSGKLKQREEKTKRYKLVGPPEAHRRMEEEDKVSQYLDEGYTPADIQELLIEDERAEEMKQTISEIVLGVEELNAVVQNLASMVVEQGTILDRIDVNINKVQTGVGNSVTKLKEVKEYRGTCVSM</sequence>
<dbReference type="GO" id="GO:0000139">
    <property type="term" value="C:Golgi membrane"/>
    <property type="evidence" value="ECO:0007669"/>
    <property type="project" value="UniProtKB-SubCell"/>
</dbReference>
<dbReference type="EMBL" id="HE575323">
    <property type="protein sequence ID" value="CCC94239.1"/>
    <property type="molecule type" value="Genomic_DNA"/>
</dbReference>
<evidence type="ECO:0000256" key="2">
    <source>
        <dbReference type="ARBA" id="ARBA00009063"/>
    </source>
</evidence>
<dbReference type="GO" id="GO:0006906">
    <property type="term" value="P:vesicle fusion"/>
    <property type="evidence" value="ECO:0007669"/>
    <property type="project" value="TreeGrafter"/>
</dbReference>
<dbReference type="GO" id="GO:0048278">
    <property type="term" value="P:vesicle docking"/>
    <property type="evidence" value="ECO:0007669"/>
    <property type="project" value="TreeGrafter"/>
</dbReference>
<evidence type="ECO:0000256" key="9">
    <source>
        <dbReference type="ARBA" id="ARBA00023136"/>
    </source>
</evidence>
<dbReference type="PANTHER" id="PTHR19957:SF83">
    <property type="entry name" value="SYNTAXIN-16"/>
    <property type="match status" value="1"/>
</dbReference>
<keyword evidence="5" id="KW-0653">Protein transport</keyword>
<dbReference type="InterPro" id="IPR010989">
    <property type="entry name" value="SNARE"/>
</dbReference>
<evidence type="ECO:0000313" key="11">
    <source>
        <dbReference type="EMBL" id="CCC94239.1"/>
    </source>
</evidence>
<dbReference type="GO" id="GO:0006886">
    <property type="term" value="P:intracellular protein transport"/>
    <property type="evidence" value="ECO:0007669"/>
    <property type="project" value="TreeGrafter"/>
</dbReference>
<evidence type="ECO:0000256" key="3">
    <source>
        <dbReference type="ARBA" id="ARBA00022448"/>
    </source>
</evidence>
<keyword evidence="7" id="KW-0333">Golgi apparatus</keyword>
<dbReference type="SMART" id="SM00397">
    <property type="entry name" value="t_SNARE"/>
    <property type="match status" value="1"/>
</dbReference>
<dbReference type="PROSITE" id="PS50192">
    <property type="entry name" value="T_SNARE"/>
    <property type="match status" value="1"/>
</dbReference>
<evidence type="ECO:0000256" key="6">
    <source>
        <dbReference type="ARBA" id="ARBA00022989"/>
    </source>
</evidence>
<accession>G0UXX2</accession>
<dbReference type="InterPro" id="IPR000727">
    <property type="entry name" value="T_SNARE_dom"/>
</dbReference>
<evidence type="ECO:0000259" key="10">
    <source>
        <dbReference type="PROSITE" id="PS50192"/>
    </source>
</evidence>
<keyword evidence="3" id="KW-0813">Transport</keyword>
<dbReference type="InterPro" id="IPR045242">
    <property type="entry name" value="Syntaxin"/>
</dbReference>
<feature type="domain" description="T-SNARE coiled-coil homology" evidence="10">
    <location>
        <begin position="225"/>
        <end position="287"/>
    </location>
</feature>
<dbReference type="GO" id="GO:0005484">
    <property type="term" value="F:SNAP receptor activity"/>
    <property type="evidence" value="ECO:0007669"/>
    <property type="project" value="TreeGrafter"/>
</dbReference>
<evidence type="ECO:0000256" key="4">
    <source>
        <dbReference type="ARBA" id="ARBA00022692"/>
    </source>
</evidence>
<dbReference type="GO" id="GO:0000149">
    <property type="term" value="F:SNARE binding"/>
    <property type="evidence" value="ECO:0007669"/>
    <property type="project" value="TreeGrafter"/>
</dbReference>
<dbReference type="CDD" id="cd15845">
    <property type="entry name" value="SNARE_syntaxin16"/>
    <property type="match status" value="1"/>
</dbReference>
<evidence type="ECO:0000256" key="8">
    <source>
        <dbReference type="ARBA" id="ARBA00023054"/>
    </source>
</evidence>
<name>G0UXX2_TRYCI</name>
<comment type="similarity">
    <text evidence="2">Belongs to the syntaxin family.</text>
</comment>
<dbReference type="Gene3D" id="1.20.58.70">
    <property type="match status" value="1"/>
</dbReference>
<keyword evidence="9" id="KW-0472">Membrane</keyword>
<evidence type="ECO:0000256" key="7">
    <source>
        <dbReference type="ARBA" id="ARBA00023034"/>
    </source>
</evidence>
<dbReference type="AlphaFoldDB" id="G0UXX2"/>
<protein>
    <submittedName>
        <fullName evidence="11">Putative syntaxin</fullName>
    </submittedName>
</protein>
<dbReference type="SUPFAM" id="SSF47661">
    <property type="entry name" value="t-snare proteins"/>
    <property type="match status" value="1"/>
</dbReference>
<evidence type="ECO:0000256" key="1">
    <source>
        <dbReference type="ARBA" id="ARBA00004409"/>
    </source>
</evidence>
<dbReference type="PANTHER" id="PTHR19957">
    <property type="entry name" value="SYNTAXIN"/>
    <property type="match status" value="1"/>
</dbReference>
<keyword evidence="4" id="KW-0812">Transmembrane</keyword>